<dbReference type="Pfam" id="PF02790">
    <property type="entry name" value="COX2_TM"/>
    <property type="match status" value="1"/>
</dbReference>
<keyword evidence="11 16" id="KW-1133">Transmembrane helix</keyword>
<evidence type="ECO:0000256" key="3">
    <source>
        <dbReference type="ARBA" id="ARBA00015946"/>
    </source>
</evidence>
<evidence type="ECO:0000259" key="17">
    <source>
        <dbReference type="PROSITE" id="PS50857"/>
    </source>
</evidence>
<evidence type="ECO:0000256" key="7">
    <source>
        <dbReference type="ARBA" id="ARBA00022723"/>
    </source>
</evidence>
<keyword evidence="13 15" id="KW-0472">Membrane</keyword>
<comment type="subcellular location">
    <subcellularLocation>
        <location evidence="1">Membrane</location>
        <topology evidence="1">Multi-pass membrane protein</topology>
    </subcellularLocation>
    <subcellularLocation>
        <location evidence="15">Mitochondrion inner membrane</location>
        <topology evidence="15">Multi-pass membrane protein</topology>
    </subcellularLocation>
</comment>
<dbReference type="InterPro" id="IPR036257">
    <property type="entry name" value="Cyt_c_oxidase_su2_TM_sf"/>
</dbReference>
<dbReference type="GO" id="GO:0042773">
    <property type="term" value="P:ATP synthesis coupled electron transport"/>
    <property type="evidence" value="ECO:0007669"/>
    <property type="project" value="TreeGrafter"/>
</dbReference>
<accession>A0A0D3M5U0</accession>
<feature type="transmembrane region" description="Helical" evidence="16">
    <location>
        <begin position="7"/>
        <end position="31"/>
    </location>
</feature>
<evidence type="ECO:0000256" key="4">
    <source>
        <dbReference type="ARBA" id="ARBA00022448"/>
    </source>
</evidence>
<dbReference type="AlphaFoldDB" id="A0A0D3M5U0"/>
<evidence type="ECO:0000256" key="12">
    <source>
        <dbReference type="ARBA" id="ARBA00023008"/>
    </source>
</evidence>
<dbReference type="InterPro" id="IPR045187">
    <property type="entry name" value="CcO_II"/>
</dbReference>
<keyword evidence="10 15" id="KW-0249">Electron transport</keyword>
<comment type="cofactor">
    <cofactor evidence="15">
        <name>Cu cation</name>
        <dbReference type="ChEBI" id="CHEBI:23378"/>
    </cofactor>
    <text evidence="15">Binds a copper A center.</text>
</comment>
<evidence type="ECO:0000259" key="18">
    <source>
        <dbReference type="PROSITE" id="PS50999"/>
    </source>
</evidence>
<protein>
    <recommendedName>
        <fullName evidence="3 15">Cytochrome c oxidase subunit 2</fullName>
    </recommendedName>
</protein>
<dbReference type="Gene3D" id="2.60.40.420">
    <property type="entry name" value="Cupredoxins - blue copper proteins"/>
    <property type="match status" value="1"/>
</dbReference>
<dbReference type="InterPro" id="IPR008972">
    <property type="entry name" value="Cupredoxin"/>
</dbReference>
<evidence type="ECO:0000256" key="11">
    <source>
        <dbReference type="ARBA" id="ARBA00022989"/>
    </source>
</evidence>
<keyword evidence="15" id="KW-0999">Mitochondrion inner membrane</keyword>
<keyword evidence="7 15" id="KW-0479">Metal-binding</keyword>
<name>A0A0D3M5U0_9CEST</name>
<dbReference type="InterPro" id="IPR001505">
    <property type="entry name" value="Copper_CuA"/>
</dbReference>
<keyword evidence="9" id="KW-1278">Translocase</keyword>
<dbReference type="RefSeq" id="YP_009131388.1">
    <property type="nucleotide sequence ID" value="NC_026852.1"/>
</dbReference>
<proteinExistence type="inferred from homology"/>
<evidence type="ECO:0000256" key="5">
    <source>
        <dbReference type="ARBA" id="ARBA00022660"/>
    </source>
</evidence>
<dbReference type="GeneID" id="24145876"/>
<keyword evidence="5 15" id="KW-0679">Respiratory chain</keyword>
<dbReference type="InterPro" id="IPR011759">
    <property type="entry name" value="Cyt_c_oxidase_su2_TM_dom"/>
</dbReference>
<dbReference type="PROSITE" id="PS00078">
    <property type="entry name" value="COX2"/>
    <property type="match status" value="1"/>
</dbReference>
<organism evidence="19">
    <name type="scientific">Spirometra decipiens</name>
    <dbReference type="NCBI Taxonomy" id="372153"/>
    <lineage>
        <taxon>Eukaryota</taxon>
        <taxon>Metazoa</taxon>
        <taxon>Spiralia</taxon>
        <taxon>Lophotrochozoa</taxon>
        <taxon>Platyhelminthes</taxon>
        <taxon>Cestoda</taxon>
        <taxon>Eucestoda</taxon>
        <taxon>Diphyllobothriidea</taxon>
        <taxon>Diphyllobothriidae</taxon>
        <taxon>Spirometra</taxon>
    </lineage>
</organism>
<dbReference type="PRINTS" id="PR01166">
    <property type="entry name" value="CYCOXIDASEII"/>
</dbReference>
<evidence type="ECO:0000256" key="15">
    <source>
        <dbReference type="RuleBase" id="RU000457"/>
    </source>
</evidence>
<evidence type="ECO:0000313" key="19">
    <source>
        <dbReference type="EMBL" id="AIB52351.1"/>
    </source>
</evidence>
<keyword evidence="8" id="KW-0460">Magnesium</keyword>
<feature type="transmembrane region" description="Helical" evidence="16">
    <location>
        <begin position="51"/>
        <end position="75"/>
    </location>
</feature>
<dbReference type="EMBL" id="KJ599679">
    <property type="protein sequence ID" value="AIB52351.1"/>
    <property type="molecule type" value="Genomic_DNA"/>
</dbReference>
<geneLocation type="mitochondrion" evidence="19"/>
<dbReference type="SUPFAM" id="SSF81464">
    <property type="entry name" value="Cytochrome c oxidase subunit II-like, transmembrane region"/>
    <property type="match status" value="1"/>
</dbReference>
<dbReference type="InterPro" id="IPR002429">
    <property type="entry name" value="CcO_II-like_C"/>
</dbReference>
<keyword evidence="6 15" id="KW-0812">Transmembrane</keyword>
<reference evidence="19" key="1">
    <citation type="journal article" date="2015" name="Korean J. Parasitol.">
        <title>Mitochondrial Genome Sequences of Spirometra erinaceieuropaei and S. decipiens (Cestoidea: Diphyllobothriidae).</title>
        <authorList>
            <person name="Eom K.S."/>
            <person name="Park H."/>
            <person name="Lee D."/>
            <person name="Choe S."/>
            <person name="Kim K.-H."/>
            <person name="Jeon H.-K."/>
        </authorList>
    </citation>
    <scope>NUCLEOTIDE SEQUENCE</scope>
</reference>
<dbReference type="PANTHER" id="PTHR22888:SF9">
    <property type="entry name" value="CYTOCHROME C OXIDASE SUBUNIT 2"/>
    <property type="match status" value="1"/>
</dbReference>
<evidence type="ECO:0000256" key="6">
    <source>
        <dbReference type="ARBA" id="ARBA00022692"/>
    </source>
</evidence>
<evidence type="ECO:0000256" key="9">
    <source>
        <dbReference type="ARBA" id="ARBA00022967"/>
    </source>
</evidence>
<keyword evidence="4 15" id="KW-0813">Transport</keyword>
<dbReference type="PROSITE" id="PS50857">
    <property type="entry name" value="COX2_CUA"/>
    <property type="match status" value="1"/>
</dbReference>
<dbReference type="Pfam" id="PF00116">
    <property type="entry name" value="COX2"/>
    <property type="match status" value="1"/>
</dbReference>
<sequence>MNFSLLYYDIVCYVVALCVFIVVFVFIMLYWNVSGGGSINFGSDNQTVELLWTIVPTLIVLVLCSLNVNFITAGLNDLSQETIKVIGRQWYWSYDFSEGSFDSFMCKDGFQVDKPLPLHYGVVYRFLVVSEDVIHSFAVPSLQIKMDAIPGRINSLFFVPDRYGVFVGYCSELCGVGHGYMPIVIEVIK</sequence>
<dbReference type="GO" id="GO:0005743">
    <property type="term" value="C:mitochondrial inner membrane"/>
    <property type="evidence" value="ECO:0007669"/>
    <property type="project" value="UniProtKB-SubCell"/>
</dbReference>
<feature type="domain" description="Cytochrome oxidase subunit II transmembrane region profile" evidence="18">
    <location>
        <begin position="1"/>
        <end position="78"/>
    </location>
</feature>
<comment type="catalytic activity">
    <reaction evidence="14">
        <text>4 Fe(II)-[cytochrome c] + O2 + 8 H(+)(in) = 4 Fe(III)-[cytochrome c] + 2 H2O + 4 H(+)(out)</text>
        <dbReference type="Rhea" id="RHEA:11436"/>
        <dbReference type="Rhea" id="RHEA-COMP:10350"/>
        <dbReference type="Rhea" id="RHEA-COMP:14399"/>
        <dbReference type="ChEBI" id="CHEBI:15377"/>
        <dbReference type="ChEBI" id="CHEBI:15378"/>
        <dbReference type="ChEBI" id="CHEBI:15379"/>
        <dbReference type="ChEBI" id="CHEBI:29033"/>
        <dbReference type="ChEBI" id="CHEBI:29034"/>
        <dbReference type="EC" id="7.1.1.9"/>
    </reaction>
    <physiologicalReaction direction="left-to-right" evidence="14">
        <dbReference type="Rhea" id="RHEA:11437"/>
    </physiologicalReaction>
</comment>
<dbReference type="GO" id="GO:0004129">
    <property type="term" value="F:cytochrome-c oxidase activity"/>
    <property type="evidence" value="ECO:0007669"/>
    <property type="project" value="UniProtKB-EC"/>
</dbReference>
<dbReference type="PROSITE" id="PS50999">
    <property type="entry name" value="COX2_TM"/>
    <property type="match status" value="1"/>
</dbReference>
<dbReference type="PANTHER" id="PTHR22888">
    <property type="entry name" value="CYTOCHROME C OXIDASE, SUBUNIT II"/>
    <property type="match status" value="1"/>
</dbReference>
<gene>
    <name evidence="19" type="primary">cox2</name>
</gene>
<dbReference type="GO" id="GO:0005507">
    <property type="term" value="F:copper ion binding"/>
    <property type="evidence" value="ECO:0007669"/>
    <property type="project" value="InterPro"/>
</dbReference>
<dbReference type="Gene3D" id="1.10.287.90">
    <property type="match status" value="1"/>
</dbReference>
<keyword evidence="15 19" id="KW-0496">Mitochondrion</keyword>
<dbReference type="CTD" id="4513"/>
<evidence type="ECO:0000256" key="13">
    <source>
        <dbReference type="ARBA" id="ARBA00023136"/>
    </source>
</evidence>
<feature type="domain" description="Cytochrome oxidase subunit II copper A binding" evidence="17">
    <location>
        <begin position="78"/>
        <end position="189"/>
    </location>
</feature>
<evidence type="ECO:0000256" key="8">
    <source>
        <dbReference type="ARBA" id="ARBA00022842"/>
    </source>
</evidence>
<evidence type="ECO:0000256" key="10">
    <source>
        <dbReference type="ARBA" id="ARBA00022982"/>
    </source>
</evidence>
<dbReference type="SUPFAM" id="SSF49503">
    <property type="entry name" value="Cupredoxins"/>
    <property type="match status" value="1"/>
</dbReference>
<evidence type="ECO:0000256" key="16">
    <source>
        <dbReference type="SAM" id="Phobius"/>
    </source>
</evidence>
<evidence type="ECO:0000256" key="14">
    <source>
        <dbReference type="ARBA" id="ARBA00049512"/>
    </source>
</evidence>
<comment type="function">
    <text evidence="15">Component of the cytochrome c oxidase, the last enzyme in the mitochondrial electron transport chain which drives oxidative phosphorylation. The respiratory chain contains 3 multisubunit complexes succinate dehydrogenase (complex II, CII), ubiquinol-cytochrome c oxidoreductase (cytochrome b-c1 complex, complex III, CIII) and cytochrome c oxidase (complex IV, CIV), that cooperate to transfer electrons derived from NADH and succinate to molecular oxygen, creating an electrochemical gradient over the inner membrane that drives transmembrane transport and the ATP synthase. Cytochrome c oxidase is the component of the respiratory chain that catalyzes the reduction of oxygen to water. Electrons originating from reduced cytochrome c in the intermembrane space (IMS) are transferred via the dinuclear copper A center (CU(A)) of subunit 2 and heme A of subunit 1 to the active site in subunit 1, a binuclear center (BNC) formed by heme A3 and copper B (CU(B)). The BNC reduces molecular oxygen to 2 water molecules using 4 electrons from cytochrome c in the IMS and 4 protons from the mitochondrial matrix.</text>
</comment>
<evidence type="ECO:0000256" key="1">
    <source>
        <dbReference type="ARBA" id="ARBA00004141"/>
    </source>
</evidence>
<comment type="similarity">
    <text evidence="2 15">Belongs to the cytochrome c oxidase subunit 2 family.</text>
</comment>
<evidence type="ECO:0000256" key="2">
    <source>
        <dbReference type="ARBA" id="ARBA00007866"/>
    </source>
</evidence>
<keyword evidence="12 15" id="KW-0186">Copper</keyword>